<name>A0A8J6B716_9EUKA</name>
<keyword evidence="1" id="KW-0472">Membrane</keyword>
<keyword evidence="4" id="KW-1185">Reference proteome</keyword>
<feature type="transmembrane region" description="Helical" evidence="1">
    <location>
        <begin position="602"/>
        <end position="621"/>
    </location>
</feature>
<dbReference type="Pfam" id="PF00149">
    <property type="entry name" value="Metallophos"/>
    <property type="match status" value="1"/>
</dbReference>
<sequence>MNNSILGTAALLFLWMKRHAKREDGTMSIIRAIPIRSIIAIVIVICVLLPLPWIVRYLDIHHAWTDNNELTFKSDASDGVVMDDSFENIVWFLQSTDIHYKVDVPSRHEKYHAFLTKARDEWRPAFIINTGDTTDAVIDFPFVRGQIEGEWDMYVTDLEATGWDDPLRYIDMIGNHDAMNSGSPRSDMSLFFARTPTGKLHFSDVTQISDDRGAQTVTMTVERRGDLLRLDYPMPLDNLTLLLMNLPQTDPGLTAPANFYGNLIDSQVEAIQDAFPTDSIVITAAHQCARWTQVQTLTKTSFKSIVSRNNTALHLCGHIHRRGYSRFGDNHTPEISTTSFAHTRFQAVVVDHGLASVHDQLGTGPLLLPSNPPQGHMLSTASPVHRVLQSSHIRAIYSGACPDTATVVIDGSPKALSCTLMPSGYEYALPGTGSISLLTAEWDPSLYDDDEMHWVEFNVTAGTTDTACSYAFSVNGKATPLGSVKDSIVIEGNNTGLMFMHWPLFWALILFTSLVAVILVTMLPIHLSLTTVKSGDGTAYLHAEWKRHPVIFALALAFAFLPNFIVKMNGQDWALVFSFAIFERGHVVFDTFLYMIPLVMGLVMFIPTTAMLAVISAYKAYHTHIRHLKLLAMAKADKGLLARCPPGFPLHLVTDVIFVGVVLAFLGVLLVLMGLCYMLTWQLWVPDIPTGIVSILFSPSLLLTQTLIVLTVVWEAITVGRLRLMPVAKL</sequence>
<evidence type="ECO:0000259" key="2">
    <source>
        <dbReference type="Pfam" id="PF00149"/>
    </source>
</evidence>
<proteinExistence type="predicted"/>
<dbReference type="EMBL" id="JAHDYR010000004">
    <property type="protein sequence ID" value="KAG9396993.1"/>
    <property type="molecule type" value="Genomic_DNA"/>
</dbReference>
<keyword evidence="1" id="KW-0812">Transmembrane</keyword>
<feature type="transmembrane region" description="Helical" evidence="1">
    <location>
        <begin position="504"/>
        <end position="527"/>
    </location>
</feature>
<evidence type="ECO:0000256" key="1">
    <source>
        <dbReference type="SAM" id="Phobius"/>
    </source>
</evidence>
<dbReference type="OrthoDB" id="27234at2759"/>
<dbReference type="InterPro" id="IPR029052">
    <property type="entry name" value="Metallo-depent_PP-like"/>
</dbReference>
<feature type="transmembrane region" description="Helical" evidence="1">
    <location>
        <begin position="656"/>
        <end position="680"/>
    </location>
</feature>
<dbReference type="Proteomes" id="UP000717585">
    <property type="component" value="Unassembled WGS sequence"/>
</dbReference>
<reference evidence="3" key="1">
    <citation type="submission" date="2021-05" db="EMBL/GenBank/DDBJ databases">
        <title>A free-living protist that lacks canonical eukaryotic 1 DNA replication and segregation systems.</title>
        <authorList>
            <person name="Salas-Leiva D.E."/>
            <person name="Tromer E.C."/>
            <person name="Curtis B.A."/>
            <person name="Jerlstrom-Hultqvist J."/>
            <person name="Kolisko M."/>
            <person name="Yi Z."/>
            <person name="Salas-Leiva J.S."/>
            <person name="Gallot-Lavallee L."/>
            <person name="Kops G.J.P.L."/>
            <person name="Archibald J.M."/>
            <person name="Simpson A.G.B."/>
            <person name="Roger A.J."/>
        </authorList>
    </citation>
    <scope>NUCLEOTIDE SEQUENCE</scope>
    <source>
        <strain evidence="3">BICM</strain>
    </source>
</reference>
<dbReference type="InterPro" id="IPR004843">
    <property type="entry name" value="Calcineurin-like_PHP"/>
</dbReference>
<feature type="transmembrane region" description="Helical" evidence="1">
    <location>
        <begin position="36"/>
        <end position="55"/>
    </location>
</feature>
<feature type="transmembrane region" description="Helical" evidence="1">
    <location>
        <begin position="692"/>
        <end position="714"/>
    </location>
</feature>
<dbReference type="SUPFAM" id="SSF56300">
    <property type="entry name" value="Metallo-dependent phosphatases"/>
    <property type="match status" value="1"/>
</dbReference>
<dbReference type="PANTHER" id="PTHR14795:SF0">
    <property type="entry name" value="TRANSMEMBRANE PROTEIN 62"/>
    <property type="match status" value="1"/>
</dbReference>
<feature type="domain" description="Calcineurin-like phosphoesterase" evidence="2">
    <location>
        <begin position="92"/>
        <end position="321"/>
    </location>
</feature>
<evidence type="ECO:0000313" key="3">
    <source>
        <dbReference type="EMBL" id="KAG9396993.1"/>
    </source>
</evidence>
<dbReference type="Gene3D" id="3.60.21.10">
    <property type="match status" value="1"/>
</dbReference>
<dbReference type="GO" id="GO:0016787">
    <property type="term" value="F:hydrolase activity"/>
    <property type="evidence" value="ECO:0007669"/>
    <property type="project" value="InterPro"/>
</dbReference>
<dbReference type="PANTHER" id="PTHR14795">
    <property type="entry name" value="HELICASE RELATED"/>
    <property type="match status" value="1"/>
</dbReference>
<gene>
    <name evidence="3" type="ORF">J8273_1342</name>
</gene>
<feature type="transmembrane region" description="Helical" evidence="1">
    <location>
        <begin position="547"/>
        <end position="566"/>
    </location>
</feature>
<evidence type="ECO:0000313" key="4">
    <source>
        <dbReference type="Proteomes" id="UP000717585"/>
    </source>
</evidence>
<keyword evidence="1" id="KW-1133">Transmembrane helix</keyword>
<comment type="caution">
    <text evidence="3">The sequence shown here is derived from an EMBL/GenBank/DDBJ whole genome shotgun (WGS) entry which is preliminary data.</text>
</comment>
<accession>A0A8J6B716</accession>
<protein>
    <recommendedName>
        <fullName evidence="2">Calcineurin-like phosphoesterase domain-containing protein</fullName>
    </recommendedName>
</protein>
<organism evidence="3 4">
    <name type="scientific">Carpediemonas membranifera</name>
    <dbReference type="NCBI Taxonomy" id="201153"/>
    <lineage>
        <taxon>Eukaryota</taxon>
        <taxon>Metamonada</taxon>
        <taxon>Carpediemonas-like organisms</taxon>
        <taxon>Carpediemonas</taxon>
    </lineage>
</organism>
<dbReference type="AlphaFoldDB" id="A0A8J6B716"/>